<keyword evidence="2" id="KW-1185">Reference proteome</keyword>
<protein>
    <submittedName>
        <fullName evidence="1">Transposable element tc3 transposase</fullName>
    </submittedName>
</protein>
<dbReference type="AlphaFoldDB" id="A0AAV3XV20"/>
<dbReference type="Gene3D" id="3.30.420.10">
    <property type="entry name" value="Ribonuclease H-like superfamily/Ribonuclease H"/>
    <property type="match status" value="1"/>
</dbReference>
<sequence length="242" mass="28553">MFQVKEEESMPERVIMCQWLCDKIDEDPDFLDDVWFSDETHFLLSGHVNSKNNIVWGSTPPDYYLQRPLHSTKCTAWVAMSKHGIIGPYWFEDDNEHSMTVNTERYLQVMTKFWAALGRRRGINRAEQWFQQDGATPHTSNESLTWLRQSFPDRLISRRCDPEWAPHSPDLNQPDFHLWGYLKDNVYINNPQTIPDLKAVITKKIRQIPRKECVRVIGNFARRLQVCLQRGGGHMEHILERQ</sequence>
<gene>
    <name evidence="1" type="ORF">PoB_000116500</name>
</gene>
<dbReference type="PANTHER" id="PTHR47326:SF1">
    <property type="entry name" value="HTH PSQ-TYPE DOMAIN-CONTAINING PROTEIN"/>
    <property type="match status" value="1"/>
</dbReference>
<dbReference type="GO" id="GO:0003676">
    <property type="term" value="F:nucleic acid binding"/>
    <property type="evidence" value="ECO:0007669"/>
    <property type="project" value="InterPro"/>
</dbReference>
<accession>A0AAV3XV20</accession>
<reference evidence="1 2" key="1">
    <citation type="journal article" date="2021" name="Elife">
        <title>Chloroplast acquisition without the gene transfer in kleptoplastic sea slugs, Plakobranchus ocellatus.</title>
        <authorList>
            <person name="Maeda T."/>
            <person name="Takahashi S."/>
            <person name="Yoshida T."/>
            <person name="Shimamura S."/>
            <person name="Takaki Y."/>
            <person name="Nagai Y."/>
            <person name="Toyoda A."/>
            <person name="Suzuki Y."/>
            <person name="Arimoto A."/>
            <person name="Ishii H."/>
            <person name="Satoh N."/>
            <person name="Nishiyama T."/>
            <person name="Hasebe M."/>
            <person name="Maruyama T."/>
            <person name="Minagawa J."/>
            <person name="Obokata J."/>
            <person name="Shigenobu S."/>
        </authorList>
    </citation>
    <scope>NUCLEOTIDE SEQUENCE [LARGE SCALE GENOMIC DNA]</scope>
</reference>
<comment type="caution">
    <text evidence="1">The sequence shown here is derived from an EMBL/GenBank/DDBJ whole genome shotgun (WGS) entry which is preliminary data.</text>
</comment>
<dbReference type="EMBL" id="BLXT01000154">
    <property type="protein sequence ID" value="GFN74659.1"/>
    <property type="molecule type" value="Genomic_DNA"/>
</dbReference>
<evidence type="ECO:0000313" key="2">
    <source>
        <dbReference type="Proteomes" id="UP000735302"/>
    </source>
</evidence>
<evidence type="ECO:0000313" key="1">
    <source>
        <dbReference type="EMBL" id="GFN74659.1"/>
    </source>
</evidence>
<dbReference type="PANTHER" id="PTHR47326">
    <property type="entry name" value="TRANSPOSABLE ELEMENT TC3 TRANSPOSASE-LIKE PROTEIN"/>
    <property type="match status" value="1"/>
</dbReference>
<proteinExistence type="predicted"/>
<name>A0AAV3XV20_9GAST</name>
<organism evidence="1 2">
    <name type="scientific">Plakobranchus ocellatus</name>
    <dbReference type="NCBI Taxonomy" id="259542"/>
    <lineage>
        <taxon>Eukaryota</taxon>
        <taxon>Metazoa</taxon>
        <taxon>Spiralia</taxon>
        <taxon>Lophotrochozoa</taxon>
        <taxon>Mollusca</taxon>
        <taxon>Gastropoda</taxon>
        <taxon>Heterobranchia</taxon>
        <taxon>Euthyneura</taxon>
        <taxon>Panpulmonata</taxon>
        <taxon>Sacoglossa</taxon>
        <taxon>Placobranchoidea</taxon>
        <taxon>Plakobranchidae</taxon>
        <taxon>Plakobranchus</taxon>
    </lineage>
</organism>
<dbReference type="Proteomes" id="UP000735302">
    <property type="component" value="Unassembled WGS sequence"/>
</dbReference>
<dbReference type="InterPro" id="IPR036397">
    <property type="entry name" value="RNaseH_sf"/>
</dbReference>